<dbReference type="InterPro" id="IPR041664">
    <property type="entry name" value="AAA_16"/>
</dbReference>
<dbReference type="AlphaFoldDB" id="A0A7G3UA18"/>
<dbReference type="GO" id="GO:0005524">
    <property type="term" value="F:ATP binding"/>
    <property type="evidence" value="ECO:0007669"/>
    <property type="project" value="UniProtKB-KW"/>
</dbReference>
<dbReference type="SMART" id="SM00421">
    <property type="entry name" value="HTH_LUXR"/>
    <property type="match status" value="1"/>
</dbReference>
<dbReference type="EMBL" id="CP029159">
    <property type="protein sequence ID" value="QKM65882.1"/>
    <property type="molecule type" value="Genomic_DNA"/>
</dbReference>
<accession>A0A7G3UA18</accession>
<dbReference type="InterPro" id="IPR036388">
    <property type="entry name" value="WH-like_DNA-bd_sf"/>
</dbReference>
<dbReference type="Pfam" id="PF13191">
    <property type="entry name" value="AAA_16"/>
    <property type="match status" value="1"/>
</dbReference>
<keyword evidence="6" id="KW-1185">Reference proteome</keyword>
<keyword evidence="1" id="KW-0547">Nucleotide-binding</keyword>
<dbReference type="Pfam" id="PF00196">
    <property type="entry name" value="GerE"/>
    <property type="match status" value="1"/>
</dbReference>
<dbReference type="InterPro" id="IPR000792">
    <property type="entry name" value="Tscrpt_reg_LuxR_C"/>
</dbReference>
<dbReference type="Gene3D" id="3.40.50.300">
    <property type="entry name" value="P-loop containing nucleotide triphosphate hydrolases"/>
    <property type="match status" value="1"/>
</dbReference>
<evidence type="ECO:0000259" key="4">
    <source>
        <dbReference type="PROSITE" id="PS50043"/>
    </source>
</evidence>
<sequence length="1022" mass="110669">MAEPWSNRDCPKHFRDYGGVRVLRSCAEPFPPTRVDGPSRTPPPQPVPSRSGRRRERDRAAWCTYRQGDTVLVERSEILEELGDLLARSARGRGAIASVSGSTAMGKTAVLNVLADRASLAGSTVLGVVSTPDERDHPFSGLAQLFHALHTHAPQTGPKDIVLPGGVLPGGVRLGGPGEAVVSPAPGVTHDELVALARQTHRSVAELAARGPLLITVDDVQHTDAATLFCLRYLAQRLPQLPVTLVLTRGTMLLDEQSPRILDDLVYKTSVRRFHLGPLSRDGVRELAASLSPAPPSDRLVAELHRLSMGNPLLVQALVEDRLRAAAESETAQVLAAADDPALRPAPADGPVAGHVFQQVVLTCLHRLGPHAERVARCAALLDRAATTQLLSRLSGIDAELVRRCLRLLTGIGVLDGTRLRHPSMRQALLREMPHDEVTELRHRAAGLLYDDGAPPREVAAHLLNSSPLHEGWVVPVLQEAARQALADGDAAQGLRCLELARDCCSEEAERLSVMSQYAHGQWQLRPAHAAQHFLTLKNPITAGKLASGDALRVAEGMMFYLHFDEALKVVDHQNGDEGAVTALNGTRLLMSSEFLGLLDRPCRPLPKMQLSATSTSEVRARYALARALARGADEDAVAMAEQVLQGSHSPEPWKLDGFQAALMALCYADRLESARKWYEVLVADAGRNAAPGWQGMLEGTGALISLRRGQLADAVRQAETARARLSGRSWNVGSASALAVLVEALTAMGDHEAVVKLLAEEPPQALFLTRAGLHYLYARGRHHLATGKLNMALTDFLGCGTLMQRWNVDTPALAPWRLGAAEVWMRLGDRERAARLVEAQLAAPEAGLARSRGMVLHSLALLQPAVKQPPILLDAFDRLDSSGAWYEAAGVLVDLSRAYQQLGETAVARQTARRAWRLARSCRAESLCQSLLPTKASRVADTRKAAGPVGGLGGDQFSFDRLSESERRVAVLATQGYANREIADRLFITVSTVEQHLTRVYRKLGIRNREQLLDGDHAVAC</sequence>
<dbReference type="Gene3D" id="1.10.10.10">
    <property type="entry name" value="Winged helix-like DNA-binding domain superfamily/Winged helix DNA-binding domain"/>
    <property type="match status" value="1"/>
</dbReference>
<evidence type="ECO:0000313" key="6">
    <source>
        <dbReference type="Proteomes" id="UP000005940"/>
    </source>
</evidence>
<dbReference type="InterPro" id="IPR011990">
    <property type="entry name" value="TPR-like_helical_dom_sf"/>
</dbReference>
<dbReference type="CDD" id="cd06170">
    <property type="entry name" value="LuxR_C_like"/>
    <property type="match status" value="1"/>
</dbReference>
<keyword evidence="2" id="KW-0067">ATP-binding</keyword>
<feature type="domain" description="HTH luxR-type" evidence="4">
    <location>
        <begin position="956"/>
        <end position="1022"/>
    </location>
</feature>
<name>A0A7G3UA18_STRT9</name>
<protein>
    <submittedName>
        <fullName evidence="5">Helix-turn-helix transcriptional regulator</fullName>
    </submittedName>
</protein>
<dbReference type="PROSITE" id="PS00622">
    <property type="entry name" value="HTH_LUXR_1"/>
    <property type="match status" value="1"/>
</dbReference>
<dbReference type="PANTHER" id="PTHR16305:SF35">
    <property type="entry name" value="TRANSCRIPTIONAL ACTIVATOR DOMAIN"/>
    <property type="match status" value="1"/>
</dbReference>
<dbReference type="PANTHER" id="PTHR16305">
    <property type="entry name" value="TESTICULAR SOLUBLE ADENYLYL CYCLASE"/>
    <property type="match status" value="1"/>
</dbReference>
<dbReference type="GO" id="GO:0003677">
    <property type="term" value="F:DNA binding"/>
    <property type="evidence" value="ECO:0007669"/>
    <property type="project" value="InterPro"/>
</dbReference>
<dbReference type="InterPro" id="IPR016032">
    <property type="entry name" value="Sig_transdc_resp-reg_C-effctor"/>
</dbReference>
<dbReference type="InterPro" id="IPR027417">
    <property type="entry name" value="P-loop_NTPase"/>
</dbReference>
<dbReference type="GO" id="GO:0005737">
    <property type="term" value="C:cytoplasm"/>
    <property type="evidence" value="ECO:0007669"/>
    <property type="project" value="TreeGrafter"/>
</dbReference>
<evidence type="ECO:0000313" key="5">
    <source>
        <dbReference type="EMBL" id="QKM65882.1"/>
    </source>
</evidence>
<proteinExistence type="predicted"/>
<dbReference type="SUPFAM" id="SSF46894">
    <property type="entry name" value="C-terminal effector domain of the bipartite response regulators"/>
    <property type="match status" value="1"/>
</dbReference>
<dbReference type="GO" id="GO:0006355">
    <property type="term" value="P:regulation of DNA-templated transcription"/>
    <property type="evidence" value="ECO:0007669"/>
    <property type="project" value="InterPro"/>
</dbReference>
<evidence type="ECO:0000256" key="1">
    <source>
        <dbReference type="ARBA" id="ARBA00022741"/>
    </source>
</evidence>
<dbReference type="SUPFAM" id="SSF52540">
    <property type="entry name" value="P-loop containing nucleoside triphosphate hydrolases"/>
    <property type="match status" value="1"/>
</dbReference>
<reference evidence="5 6" key="1">
    <citation type="journal article" date="2012" name="J. Bacteriol.">
        <title>Draft genome of Streptomyces tsukubaensis NRRL 18488, the producer of the clinically important immunosuppressant tacrolimus (FK506).</title>
        <authorList>
            <person name="Barreiro C."/>
            <person name="Prieto C."/>
            <person name="Sola-Landa A."/>
            <person name="Solera E."/>
            <person name="Martinez-Castro M."/>
            <person name="Perez-Redondo R."/>
            <person name="Garcia-Estrada C."/>
            <person name="Aparicio J.F."/>
            <person name="Fernandez-Martinez L.T."/>
            <person name="Santos-Aberturas J."/>
            <person name="Salehi-Najafabadi Z."/>
            <person name="Rodriguez-Garcia A."/>
            <person name="Tauch A."/>
            <person name="Martin J.F."/>
        </authorList>
    </citation>
    <scope>NUCLEOTIDE SEQUENCE [LARGE SCALE GENOMIC DNA]</scope>
    <source>
        <strain evidence="6">DSM 42081 / NBRC 108919 / NRRL 18488 / 9993</strain>
    </source>
</reference>
<dbReference type="Proteomes" id="UP000005940">
    <property type="component" value="Chromosome"/>
</dbReference>
<gene>
    <name evidence="5" type="ORF">STSU_000615</name>
</gene>
<dbReference type="Gene3D" id="1.25.40.10">
    <property type="entry name" value="Tetratricopeptide repeat domain"/>
    <property type="match status" value="1"/>
</dbReference>
<dbReference type="PROSITE" id="PS50043">
    <property type="entry name" value="HTH_LUXR_2"/>
    <property type="match status" value="1"/>
</dbReference>
<evidence type="ECO:0000256" key="3">
    <source>
        <dbReference type="SAM" id="MobiDB-lite"/>
    </source>
</evidence>
<organism evidence="5 6">
    <name type="scientific">Streptomyces tsukubensis (strain DSM 42081 / NBRC 108919 / NRRL 18488 / 9993)</name>
    <dbReference type="NCBI Taxonomy" id="1114943"/>
    <lineage>
        <taxon>Bacteria</taxon>
        <taxon>Bacillati</taxon>
        <taxon>Actinomycetota</taxon>
        <taxon>Actinomycetes</taxon>
        <taxon>Kitasatosporales</taxon>
        <taxon>Streptomycetaceae</taxon>
        <taxon>Streptomyces</taxon>
    </lineage>
</organism>
<dbReference type="PRINTS" id="PR00038">
    <property type="entry name" value="HTHLUXR"/>
</dbReference>
<feature type="region of interest" description="Disordered" evidence="3">
    <location>
        <begin position="28"/>
        <end position="59"/>
    </location>
</feature>
<dbReference type="GO" id="GO:0004016">
    <property type="term" value="F:adenylate cyclase activity"/>
    <property type="evidence" value="ECO:0007669"/>
    <property type="project" value="TreeGrafter"/>
</dbReference>
<evidence type="ECO:0000256" key="2">
    <source>
        <dbReference type="ARBA" id="ARBA00022840"/>
    </source>
</evidence>